<keyword evidence="1" id="KW-0479">Metal-binding</keyword>
<organism evidence="4 5">
    <name type="scientific">Turneriella parva (strain ATCC BAA-1111 / DSM 21527 / NCTC 11395 / H)</name>
    <name type="common">Leptospira parva</name>
    <dbReference type="NCBI Taxonomy" id="869212"/>
    <lineage>
        <taxon>Bacteria</taxon>
        <taxon>Pseudomonadati</taxon>
        <taxon>Spirochaetota</taxon>
        <taxon>Spirochaetia</taxon>
        <taxon>Leptospirales</taxon>
        <taxon>Leptospiraceae</taxon>
        <taxon>Turneriella</taxon>
    </lineage>
</organism>
<evidence type="ECO:0000256" key="3">
    <source>
        <dbReference type="ARBA" id="ARBA00023027"/>
    </source>
</evidence>
<keyword evidence="5" id="KW-1185">Reference proteome</keyword>
<reference evidence="4 5" key="1">
    <citation type="submission" date="2012-06" db="EMBL/GenBank/DDBJ databases">
        <title>The complete chromosome of genome of Turneriella parva DSM 21527.</title>
        <authorList>
            <consortium name="US DOE Joint Genome Institute (JGI-PGF)"/>
            <person name="Lucas S."/>
            <person name="Han J."/>
            <person name="Lapidus A."/>
            <person name="Bruce D."/>
            <person name="Goodwin L."/>
            <person name="Pitluck S."/>
            <person name="Peters L."/>
            <person name="Kyrpides N."/>
            <person name="Mavromatis K."/>
            <person name="Ivanova N."/>
            <person name="Mikhailova N."/>
            <person name="Chertkov O."/>
            <person name="Detter J.C."/>
            <person name="Tapia R."/>
            <person name="Han C."/>
            <person name="Land M."/>
            <person name="Hauser L."/>
            <person name="Markowitz V."/>
            <person name="Cheng J.-F."/>
            <person name="Hugenholtz P."/>
            <person name="Woyke T."/>
            <person name="Wu D."/>
            <person name="Gronow S."/>
            <person name="Wellnitz S."/>
            <person name="Brambilla E."/>
            <person name="Klenk H.-P."/>
            <person name="Eisen J.A."/>
        </authorList>
    </citation>
    <scope>NUCLEOTIDE SEQUENCE [LARGE SCALE GENOMIC DNA]</scope>
    <source>
        <strain evidence="5">ATCC BAA-1111 / DSM 21527 / NCTC 11395 / H</strain>
    </source>
</reference>
<dbReference type="PANTHER" id="PTHR30004">
    <property type="entry name" value="4-HYDROXYTHREONINE-4-PHOSPHATE DEHYDROGENASE"/>
    <property type="match status" value="1"/>
</dbReference>
<dbReference type="GO" id="GO:0050570">
    <property type="term" value="F:4-hydroxythreonine-4-phosphate dehydrogenase activity"/>
    <property type="evidence" value="ECO:0007669"/>
    <property type="project" value="UniProtKB-EC"/>
</dbReference>
<evidence type="ECO:0000313" key="5">
    <source>
        <dbReference type="Proteomes" id="UP000006048"/>
    </source>
</evidence>
<dbReference type="EC" id="1.1.1.262" evidence="4"/>
<dbReference type="PATRIC" id="fig|869212.3.peg.1547"/>
<sequence>MASSVPQPPVIVSQGDAAGAGWHAFKEIIAGYSKALGPQSQARYSPRRLVVVGDTFESDRAFIEKYFHTIPYTAKIDAIDTVLADRKIKKPLFLNVAAGKAIEPGKGNSLVALRSWHAFQKALKIFHAHPSAAFVTLPVSKELIMKAGVDFNGHTGELATAFGTRVFMCMYHKKFSVIPLTEHIPLALVPRKLYEVNITELASALRQFRAIFKPAGKTAWCGVNPHCGENGRIGNEEEFVVRSIDTLARQGVVVEGPVSADAVFTKHVISQYSLVLANYHDQGLIPFKALAGMAGVNTTLGLPRLRVSPDHGTAFSQTAAKQVDITGVLASLRFAFDHALTWQQASQPH</sequence>
<dbReference type="STRING" id="869212.Turpa_1552"/>
<dbReference type="Gene3D" id="3.40.718.10">
    <property type="entry name" value="Isopropylmalate Dehydrogenase"/>
    <property type="match status" value="1"/>
</dbReference>
<dbReference type="InterPro" id="IPR005255">
    <property type="entry name" value="PdxA_fam"/>
</dbReference>
<dbReference type="KEGG" id="tpx:Turpa_1552"/>
<gene>
    <name evidence="4" type="ordered locus">Turpa_1552</name>
</gene>
<dbReference type="Pfam" id="PF04166">
    <property type="entry name" value="PdxA"/>
    <property type="match status" value="1"/>
</dbReference>
<evidence type="ECO:0000256" key="2">
    <source>
        <dbReference type="ARBA" id="ARBA00023002"/>
    </source>
</evidence>
<keyword evidence="3" id="KW-0520">NAD</keyword>
<evidence type="ECO:0000313" key="4">
    <source>
        <dbReference type="EMBL" id="AFM12200.1"/>
    </source>
</evidence>
<evidence type="ECO:0000256" key="1">
    <source>
        <dbReference type="ARBA" id="ARBA00022723"/>
    </source>
</evidence>
<proteinExistence type="predicted"/>
<dbReference type="EMBL" id="CP002959">
    <property type="protein sequence ID" value="AFM12200.1"/>
    <property type="molecule type" value="Genomic_DNA"/>
</dbReference>
<protein>
    <submittedName>
        <fullName evidence="4">4-hydroxythreonine-4-phosphate dehydrogenase</fullName>
        <ecNumber evidence="4">1.1.1.262</ecNumber>
    </submittedName>
</protein>
<dbReference type="Proteomes" id="UP000006048">
    <property type="component" value="Chromosome"/>
</dbReference>
<dbReference type="PANTHER" id="PTHR30004:SF6">
    <property type="entry name" value="D-THREONATE 4-PHOSPHATE DEHYDROGENASE"/>
    <property type="match status" value="1"/>
</dbReference>
<dbReference type="GO" id="GO:0046872">
    <property type="term" value="F:metal ion binding"/>
    <property type="evidence" value="ECO:0007669"/>
    <property type="project" value="UniProtKB-KW"/>
</dbReference>
<dbReference type="SUPFAM" id="SSF53659">
    <property type="entry name" value="Isocitrate/Isopropylmalate dehydrogenase-like"/>
    <property type="match status" value="1"/>
</dbReference>
<keyword evidence="2 4" id="KW-0560">Oxidoreductase</keyword>
<dbReference type="GO" id="GO:0051287">
    <property type="term" value="F:NAD binding"/>
    <property type="evidence" value="ECO:0007669"/>
    <property type="project" value="InterPro"/>
</dbReference>
<dbReference type="OrthoDB" id="9801783at2"/>
<dbReference type="HOGENOM" id="CLU_040168_1_0_12"/>
<accession>I4B4J3</accession>
<name>I4B4J3_TURPD</name>
<dbReference type="AlphaFoldDB" id="I4B4J3"/>